<protein>
    <recommendedName>
        <fullName evidence="3">Thioredoxin domain-containing protein</fullName>
    </recommendedName>
</protein>
<evidence type="ECO:0000313" key="1">
    <source>
        <dbReference type="EMBL" id="QUM69544.1"/>
    </source>
</evidence>
<dbReference type="RefSeq" id="WP_212574986.1">
    <property type="nucleotide sequence ID" value="NZ_CP063367.1"/>
</dbReference>
<evidence type="ECO:0008006" key="3">
    <source>
        <dbReference type="Google" id="ProtNLM"/>
    </source>
</evidence>
<dbReference type="EMBL" id="CP063367">
    <property type="protein sequence ID" value="QUM69544.1"/>
    <property type="molecule type" value="Genomic_DNA"/>
</dbReference>
<dbReference type="AlphaFoldDB" id="A0AAQ0IGG1"/>
<dbReference type="Proteomes" id="UP000675994">
    <property type="component" value="Chromosome"/>
</dbReference>
<reference evidence="1" key="1">
    <citation type="journal article" date="2021" name="Front. Microbiol.">
        <title>Presence and Characterization of a Novel cfr-Carrying Tn558 Transposon Derivative in Staphylococcus delphini Isolated From Retail Food.</title>
        <authorList>
            <person name="Zhang F."/>
            <person name="Wu S."/>
            <person name="Huang J."/>
            <person name="Yang R."/>
            <person name="Zhang J."/>
            <person name="Lei T."/>
            <person name="Dai J."/>
            <person name="Ding Y."/>
            <person name="Xue L."/>
            <person name="Wang J."/>
            <person name="Chen M."/>
            <person name="Wu Q."/>
        </authorList>
    </citation>
    <scope>NUCLEOTIDE SEQUENCE</scope>
    <source>
        <strain evidence="1">2794-1</strain>
    </source>
</reference>
<accession>A0AAQ0IGG1</accession>
<gene>
    <name evidence="1" type="ORF">IPU22_00890</name>
</gene>
<evidence type="ECO:0000313" key="2">
    <source>
        <dbReference type="Proteomes" id="UP000675994"/>
    </source>
</evidence>
<organism evidence="1 2">
    <name type="scientific">Staphylococcus delphini</name>
    <dbReference type="NCBI Taxonomy" id="53344"/>
    <lineage>
        <taxon>Bacteria</taxon>
        <taxon>Bacillati</taxon>
        <taxon>Bacillota</taxon>
        <taxon>Bacilli</taxon>
        <taxon>Bacillales</taxon>
        <taxon>Staphylococcaceae</taxon>
        <taxon>Staphylococcus</taxon>
        <taxon>Staphylococcus intermedius group</taxon>
    </lineage>
</organism>
<proteinExistence type="predicted"/>
<sequence>MLYVIAILLMLILAVLLLMNTKINQTRREMTGLPISAKFPIQQKLKYDRNVMIIVSTNCVVCQRIFKSLKHQPQRDALYLVFKEDAKTVQKFVDQHPHLRKAHVVSDISPQQLFIQATPLAYTVNQSGIIVKKQAVVSLKELNLS</sequence>
<name>A0AAQ0IGG1_9STAP</name>